<organism evidence="2 3">
    <name type="scientific">Polaribacter vadi</name>
    <dbReference type="NCBI Taxonomy" id="1774273"/>
    <lineage>
        <taxon>Bacteria</taxon>
        <taxon>Pseudomonadati</taxon>
        <taxon>Bacteroidota</taxon>
        <taxon>Flavobacteriia</taxon>
        <taxon>Flavobacteriales</taxon>
        <taxon>Flavobacteriaceae</taxon>
    </lineage>
</organism>
<dbReference type="EMBL" id="LSFM01000003">
    <property type="protein sequence ID" value="OBY66189.1"/>
    <property type="molecule type" value="Genomic_DNA"/>
</dbReference>
<proteinExistence type="predicted"/>
<keyword evidence="1" id="KW-1133">Transmembrane helix</keyword>
<dbReference type="STRING" id="1774273.LPB03_08475"/>
<feature type="transmembrane region" description="Helical" evidence="1">
    <location>
        <begin position="317"/>
        <end position="336"/>
    </location>
</feature>
<dbReference type="OrthoDB" id="1452530at2"/>
<comment type="caution">
    <text evidence="2">The sequence shown here is derived from an EMBL/GenBank/DDBJ whole genome shotgun (WGS) entry which is preliminary data.</text>
</comment>
<evidence type="ECO:0000313" key="3">
    <source>
        <dbReference type="Proteomes" id="UP000092584"/>
    </source>
</evidence>
<name>A0A1B8U317_9FLAO</name>
<feature type="transmembrane region" description="Helical" evidence="1">
    <location>
        <begin position="30"/>
        <end position="50"/>
    </location>
</feature>
<dbReference type="KEGG" id="pob:LPB03_08475"/>
<gene>
    <name evidence="2" type="ORF">LPB3_01860</name>
</gene>
<dbReference type="RefSeq" id="WP_065317900.1">
    <property type="nucleotide sequence ID" value="NZ_CP017477.1"/>
</dbReference>
<dbReference type="Proteomes" id="UP000092584">
    <property type="component" value="Unassembled WGS sequence"/>
</dbReference>
<evidence type="ECO:0000313" key="2">
    <source>
        <dbReference type="EMBL" id="OBY66189.1"/>
    </source>
</evidence>
<keyword evidence="1" id="KW-0812">Transmembrane</keyword>
<feature type="transmembrane region" description="Helical" evidence="1">
    <location>
        <begin position="56"/>
        <end position="73"/>
    </location>
</feature>
<dbReference type="AlphaFoldDB" id="A0A1B8U317"/>
<keyword evidence="3" id="KW-1185">Reference proteome</keyword>
<reference evidence="3" key="1">
    <citation type="submission" date="2016-02" db="EMBL/GenBank/DDBJ databases">
        <authorList>
            <person name="Shin S.-K."/>
            <person name="Yi H."/>
            <person name="Kim E."/>
        </authorList>
    </citation>
    <scope>NUCLEOTIDE SEQUENCE [LARGE SCALE GENOMIC DNA]</scope>
    <source>
        <strain evidence="3">LPB0003</strain>
    </source>
</reference>
<protein>
    <submittedName>
        <fullName evidence="2">Uncharacterized protein</fullName>
    </submittedName>
</protein>
<accession>A0A1B8U317</accession>
<sequence length="347" mass="40064">MSTNQQKNNNEEEIDLGSLFVIIGRGFSNFFKFIGSIFKGIFDFIITILIFLKNNFIKIAVAGIIGLVAGFFIEKSNATKFGSKMLVEPNFKSAMQLYNNIQYYNDLVKQKDTVGLEKTFNIDKETAASLKSFEIEPIVNENDIINSYNDFILEVDTLTVKSYKFEKFKASFTNLDYKVHKIEVIAEKNDVFRKLDDVIISSIINNKYFNRLKELTNENLNRTDSLYRENLTQIDSLRRVYMNVMLEEAKKQTTGTSIDLGGEKRTTKELELFETNRQINGDLKRIAEEKSNKYEVINVISNFQPVGYEIKGITKSYAFKLALLGMFLMVFILLLTKLNSYLNNYKK</sequence>
<evidence type="ECO:0000256" key="1">
    <source>
        <dbReference type="SAM" id="Phobius"/>
    </source>
</evidence>
<keyword evidence="1" id="KW-0472">Membrane</keyword>